<evidence type="ECO:0000256" key="7">
    <source>
        <dbReference type="ARBA" id="ARBA00023033"/>
    </source>
</evidence>
<keyword evidence="5 9" id="KW-0560">Oxidoreductase</keyword>
<dbReference type="EMBL" id="LJBN01000104">
    <property type="protein sequence ID" value="OOQ89670.1"/>
    <property type="molecule type" value="Genomic_DNA"/>
</dbReference>
<dbReference type="InterPro" id="IPR001128">
    <property type="entry name" value="Cyt_P450"/>
</dbReference>
<comment type="cofactor">
    <cofactor evidence="1 8">
        <name>heme</name>
        <dbReference type="ChEBI" id="CHEBI:30413"/>
    </cofactor>
</comment>
<evidence type="ECO:0000256" key="1">
    <source>
        <dbReference type="ARBA" id="ARBA00001971"/>
    </source>
</evidence>
<evidence type="ECO:0000256" key="8">
    <source>
        <dbReference type="PIRSR" id="PIRSR602403-1"/>
    </source>
</evidence>
<dbReference type="Proteomes" id="UP000190744">
    <property type="component" value="Unassembled WGS sequence"/>
</dbReference>
<protein>
    <submittedName>
        <fullName evidence="11">Ent-kaurene oxidase</fullName>
    </submittedName>
</protein>
<keyword evidence="7 9" id="KW-0503">Monooxygenase</keyword>
<dbReference type="PROSITE" id="PS00086">
    <property type="entry name" value="CYTOCHROME_P450"/>
    <property type="match status" value="1"/>
</dbReference>
<accession>A0A1S9RWK1</accession>
<evidence type="ECO:0000313" key="11">
    <source>
        <dbReference type="EMBL" id="OOQ89670.1"/>
    </source>
</evidence>
<name>A0A1S9RWK1_PENBI</name>
<dbReference type="GO" id="GO:0016705">
    <property type="term" value="F:oxidoreductase activity, acting on paired donors, with incorporation or reduction of molecular oxygen"/>
    <property type="evidence" value="ECO:0007669"/>
    <property type="project" value="InterPro"/>
</dbReference>
<keyword evidence="10" id="KW-1133">Transmembrane helix</keyword>
<dbReference type="GO" id="GO:0005506">
    <property type="term" value="F:iron ion binding"/>
    <property type="evidence" value="ECO:0007669"/>
    <property type="project" value="InterPro"/>
</dbReference>
<dbReference type="PRINTS" id="PR00465">
    <property type="entry name" value="EP450IV"/>
</dbReference>
<keyword evidence="6 8" id="KW-0408">Iron</keyword>
<dbReference type="Gene3D" id="1.10.630.10">
    <property type="entry name" value="Cytochrome P450"/>
    <property type="match status" value="1"/>
</dbReference>
<dbReference type="GO" id="GO:0043386">
    <property type="term" value="P:mycotoxin biosynthetic process"/>
    <property type="evidence" value="ECO:0007669"/>
    <property type="project" value="UniProtKB-ARBA"/>
</dbReference>
<keyword evidence="4 8" id="KW-0479">Metal-binding</keyword>
<dbReference type="AlphaFoldDB" id="A0A1S9RWK1"/>
<comment type="caution">
    <text evidence="11">The sequence shown here is derived from an EMBL/GenBank/DDBJ whole genome shotgun (WGS) entry which is preliminary data.</text>
</comment>
<evidence type="ECO:0000256" key="3">
    <source>
        <dbReference type="ARBA" id="ARBA00022617"/>
    </source>
</evidence>
<keyword evidence="10" id="KW-0812">Transmembrane</keyword>
<keyword evidence="10" id="KW-0472">Membrane</keyword>
<dbReference type="Pfam" id="PF00067">
    <property type="entry name" value="p450"/>
    <property type="match status" value="1"/>
</dbReference>
<dbReference type="GO" id="GO:0020037">
    <property type="term" value="F:heme binding"/>
    <property type="evidence" value="ECO:0007669"/>
    <property type="project" value="InterPro"/>
</dbReference>
<dbReference type="PANTHER" id="PTHR46206:SF1">
    <property type="entry name" value="P450, PUTATIVE (EUROFUNG)-RELATED"/>
    <property type="match status" value="1"/>
</dbReference>
<evidence type="ECO:0000256" key="5">
    <source>
        <dbReference type="ARBA" id="ARBA00023002"/>
    </source>
</evidence>
<evidence type="ECO:0000256" key="2">
    <source>
        <dbReference type="ARBA" id="ARBA00010617"/>
    </source>
</evidence>
<proteinExistence type="inferred from homology"/>
<dbReference type="InterPro" id="IPR002403">
    <property type="entry name" value="Cyt_P450_E_grp-IV"/>
</dbReference>
<feature type="transmembrane region" description="Helical" evidence="10">
    <location>
        <begin position="12"/>
        <end position="29"/>
    </location>
</feature>
<dbReference type="InterPro" id="IPR036396">
    <property type="entry name" value="Cyt_P450_sf"/>
</dbReference>
<evidence type="ECO:0000256" key="4">
    <source>
        <dbReference type="ARBA" id="ARBA00022723"/>
    </source>
</evidence>
<dbReference type="SUPFAM" id="SSF48264">
    <property type="entry name" value="Cytochrome P450"/>
    <property type="match status" value="1"/>
</dbReference>
<dbReference type="CDD" id="cd11041">
    <property type="entry name" value="CYP503A1-like"/>
    <property type="match status" value="1"/>
</dbReference>
<dbReference type="InterPro" id="IPR017972">
    <property type="entry name" value="Cyt_P450_CS"/>
</dbReference>
<dbReference type="PANTHER" id="PTHR46206">
    <property type="entry name" value="CYTOCHROME P450"/>
    <property type="match status" value="1"/>
</dbReference>
<evidence type="ECO:0000313" key="12">
    <source>
        <dbReference type="Proteomes" id="UP000190744"/>
    </source>
</evidence>
<gene>
    <name evidence="11" type="ORF">PEBR_07440</name>
</gene>
<evidence type="ECO:0000256" key="10">
    <source>
        <dbReference type="SAM" id="Phobius"/>
    </source>
</evidence>
<sequence length="521" mass="58893">MIDSLLLDRPAVLFAGLVFVGIIFLRIFFSSSVPNLPIVGAKTCEWFPLLRARWRNAVDPKAASEIAYNRYRDSACIFPMAGAQNFVQLPLKEAQWLIERPDKDVCVRTGIIDSLQFEHTLMDPNLAHFPSHMSVISGPLTREVANLIPDLLDEIQYDVDHLWGMETGNYKSICVYDLMSRLVGQATNRVFVGLPLCRDPKLLDTAMAFSLDIPISATLLHFIWKPLRPVLAPFITLPNRIHTNRAYKILRPEIRRRLGESTDKNSFKGPNDFLQWSIEQAKTLGDPYYGKVDTLAGRVLLNNFTSIHTSSFAITHAILDLVSTKQEIIDELRSEISSVLAANGGEWSKRSLAAMPKLDSVMRESQRLNSFVVTATNRMVVNPNGVTTPSGVHIPKGTMVCAPSYSVMHDPDIYPDPETFKPFRFADKRTALGEEGQSYVQRARQAWTTTSPEYPAFGHGRHACLGRFFASTLLKLMLAYILMNYDFQFLERRPENMWIGSNRTPPMKAIITIKRRVESEK</sequence>
<evidence type="ECO:0000256" key="9">
    <source>
        <dbReference type="RuleBase" id="RU000461"/>
    </source>
</evidence>
<organism evidence="11 12">
    <name type="scientific">Penicillium brasilianum</name>
    <dbReference type="NCBI Taxonomy" id="104259"/>
    <lineage>
        <taxon>Eukaryota</taxon>
        <taxon>Fungi</taxon>
        <taxon>Dikarya</taxon>
        <taxon>Ascomycota</taxon>
        <taxon>Pezizomycotina</taxon>
        <taxon>Eurotiomycetes</taxon>
        <taxon>Eurotiomycetidae</taxon>
        <taxon>Eurotiales</taxon>
        <taxon>Aspergillaceae</taxon>
        <taxon>Penicillium</taxon>
    </lineage>
</organism>
<dbReference type="GO" id="GO:0004497">
    <property type="term" value="F:monooxygenase activity"/>
    <property type="evidence" value="ECO:0007669"/>
    <property type="project" value="UniProtKB-KW"/>
</dbReference>
<reference evidence="12" key="1">
    <citation type="submission" date="2015-09" db="EMBL/GenBank/DDBJ databases">
        <authorList>
            <person name="Fill T.P."/>
            <person name="Baretta J.F."/>
            <person name="de Almeida L.G."/>
            <person name="Rocha M."/>
            <person name="de Souza D.H."/>
            <person name="Malavazi I."/>
            <person name="Cerdeira L.T."/>
            <person name="Hong H."/>
            <person name="Samborskyy M."/>
            <person name="de Vasconcelos A.T."/>
            <person name="Leadlay P."/>
            <person name="Rodrigues-Filho E."/>
        </authorList>
    </citation>
    <scope>NUCLEOTIDE SEQUENCE [LARGE SCALE GENOMIC DNA]</scope>
    <source>
        <strain evidence="12">LaBioMMi 136</strain>
    </source>
</reference>
<feature type="binding site" description="axial binding residue" evidence="8">
    <location>
        <position position="464"/>
    </location>
    <ligand>
        <name>heme</name>
        <dbReference type="ChEBI" id="CHEBI:30413"/>
    </ligand>
    <ligandPart>
        <name>Fe</name>
        <dbReference type="ChEBI" id="CHEBI:18248"/>
    </ligandPart>
</feature>
<comment type="similarity">
    <text evidence="2 9">Belongs to the cytochrome P450 family.</text>
</comment>
<evidence type="ECO:0000256" key="6">
    <source>
        <dbReference type="ARBA" id="ARBA00023004"/>
    </source>
</evidence>
<keyword evidence="3 8" id="KW-0349">Heme</keyword>